<protein>
    <submittedName>
        <fullName evidence="2">Uncharacterized protein</fullName>
    </submittedName>
</protein>
<sequence length="105" mass="11934">MSALSQLVANDPFSSDEEDDDFIPDEDEEDEPIDTTDLPSDHEGDKPKKKKQKQPESAEKSEADRRAKVDTLWSELQQAQPSQKRKTRDSPAPIKEVEEQEQPVV</sequence>
<comment type="caution">
    <text evidence="2">The sequence shown here is derived from an EMBL/GenBank/DDBJ whole genome shotgun (WGS) entry which is preliminary data.</text>
</comment>
<name>A0A1X2GGI6_9FUNG</name>
<organism evidence="2 3">
    <name type="scientific">Hesseltinella vesiculosa</name>
    <dbReference type="NCBI Taxonomy" id="101127"/>
    <lineage>
        <taxon>Eukaryota</taxon>
        <taxon>Fungi</taxon>
        <taxon>Fungi incertae sedis</taxon>
        <taxon>Mucoromycota</taxon>
        <taxon>Mucoromycotina</taxon>
        <taxon>Mucoromycetes</taxon>
        <taxon>Mucorales</taxon>
        <taxon>Cunninghamellaceae</taxon>
        <taxon>Hesseltinella</taxon>
    </lineage>
</organism>
<feature type="compositionally biased region" description="Acidic residues" evidence="1">
    <location>
        <begin position="14"/>
        <end position="34"/>
    </location>
</feature>
<dbReference type="AlphaFoldDB" id="A0A1X2GGI6"/>
<feature type="region of interest" description="Disordered" evidence="1">
    <location>
        <begin position="1"/>
        <end position="105"/>
    </location>
</feature>
<evidence type="ECO:0000256" key="1">
    <source>
        <dbReference type="SAM" id="MobiDB-lite"/>
    </source>
</evidence>
<feature type="compositionally biased region" description="Basic and acidic residues" evidence="1">
    <location>
        <begin position="53"/>
        <end position="69"/>
    </location>
</feature>
<gene>
    <name evidence="2" type="ORF">DM01DRAFT_211620</name>
</gene>
<keyword evidence="3" id="KW-1185">Reference proteome</keyword>
<dbReference type="EMBL" id="MCGT01000017">
    <property type="protein sequence ID" value="ORX52673.1"/>
    <property type="molecule type" value="Genomic_DNA"/>
</dbReference>
<dbReference type="Proteomes" id="UP000242146">
    <property type="component" value="Unassembled WGS sequence"/>
</dbReference>
<evidence type="ECO:0000313" key="2">
    <source>
        <dbReference type="EMBL" id="ORX52673.1"/>
    </source>
</evidence>
<accession>A0A1X2GGI6</accession>
<proteinExistence type="predicted"/>
<evidence type="ECO:0000313" key="3">
    <source>
        <dbReference type="Proteomes" id="UP000242146"/>
    </source>
</evidence>
<reference evidence="2 3" key="1">
    <citation type="submission" date="2016-07" db="EMBL/GenBank/DDBJ databases">
        <title>Pervasive Adenine N6-methylation of Active Genes in Fungi.</title>
        <authorList>
            <consortium name="DOE Joint Genome Institute"/>
            <person name="Mondo S.J."/>
            <person name="Dannebaum R.O."/>
            <person name="Kuo R.C."/>
            <person name="Labutti K."/>
            <person name="Haridas S."/>
            <person name="Kuo A."/>
            <person name="Salamov A."/>
            <person name="Ahrendt S.R."/>
            <person name="Lipzen A."/>
            <person name="Sullivan W."/>
            <person name="Andreopoulos W.B."/>
            <person name="Clum A."/>
            <person name="Lindquist E."/>
            <person name="Daum C."/>
            <person name="Ramamoorthy G.K."/>
            <person name="Gryganskyi A."/>
            <person name="Culley D."/>
            <person name="Magnuson J.K."/>
            <person name="James T.Y."/>
            <person name="O'Malley M.A."/>
            <person name="Stajich J.E."/>
            <person name="Spatafora J.W."/>
            <person name="Visel A."/>
            <person name="Grigoriev I.V."/>
        </authorList>
    </citation>
    <scope>NUCLEOTIDE SEQUENCE [LARGE SCALE GENOMIC DNA]</scope>
    <source>
        <strain evidence="2 3">NRRL 3301</strain>
    </source>
</reference>